<dbReference type="GeneID" id="8382913"/>
<organism evidence="1 2">
    <name type="scientific">Halorhabdus utahensis (strain DSM 12940 / JCM 11049 / AX-2)</name>
    <dbReference type="NCBI Taxonomy" id="519442"/>
    <lineage>
        <taxon>Archaea</taxon>
        <taxon>Methanobacteriati</taxon>
        <taxon>Methanobacteriota</taxon>
        <taxon>Stenosarchaea group</taxon>
        <taxon>Halobacteria</taxon>
        <taxon>Halobacteriales</taxon>
        <taxon>Haloarculaceae</taxon>
        <taxon>Halorhabdus</taxon>
    </lineage>
</organism>
<keyword evidence="2" id="KW-1185">Reference proteome</keyword>
<dbReference type="UniPathway" id="UPA00988"/>
<dbReference type="EMBL" id="CP001687">
    <property type="protein sequence ID" value="ACV10832.1"/>
    <property type="molecule type" value="Genomic_DNA"/>
</dbReference>
<proteinExistence type="predicted"/>
<dbReference type="AlphaFoldDB" id="C7NTB0"/>
<dbReference type="OrthoDB" id="109251at2157"/>
<dbReference type="eggNOG" id="arCOG02452">
    <property type="taxonomic scope" value="Archaea"/>
</dbReference>
<dbReference type="KEGG" id="hut:Huta_0645"/>
<protein>
    <recommendedName>
        <fullName evidence="3">KaiC-like domain-containing protein</fullName>
    </recommendedName>
</protein>
<gene>
    <name evidence="1" type="ordered locus">Huta_0645</name>
</gene>
<evidence type="ECO:0000313" key="1">
    <source>
        <dbReference type="EMBL" id="ACV10832.1"/>
    </source>
</evidence>
<evidence type="ECO:0008006" key="3">
    <source>
        <dbReference type="Google" id="ProtNLM"/>
    </source>
</evidence>
<dbReference type="RefSeq" id="WP_015788412.1">
    <property type="nucleotide sequence ID" value="NC_013158.1"/>
</dbReference>
<name>C7NTB0_HALUD</name>
<dbReference type="STRING" id="519442.Huta_0645"/>
<dbReference type="Gene3D" id="3.40.50.300">
    <property type="entry name" value="P-loop containing nucleotide triphosphate hydrolases"/>
    <property type="match status" value="1"/>
</dbReference>
<evidence type="ECO:0000313" key="2">
    <source>
        <dbReference type="Proteomes" id="UP000002071"/>
    </source>
</evidence>
<dbReference type="Pfam" id="PF24336">
    <property type="entry name" value="DUF7504"/>
    <property type="match status" value="1"/>
</dbReference>
<dbReference type="InterPro" id="IPR055927">
    <property type="entry name" value="DUF7504"/>
</dbReference>
<sequence length="198" mass="21327">MSFDVFDADESLEEASNVLCISPEISTSKEECCQELLTRCGIPDRIVGVTVASSPGGRMAEWGNAINPMTTELTFIDVSHGGRSAAMSADGFGGQNGALVDVVEVPEVDLRDIGKEITNQLDSDSNETVAVCIDSLTDLLQFESEETLSRFLHVLTTRVNESGVAAHYHIDAHGHPERVFETLSPLFEATVRADPDLG</sequence>
<accession>C7NTB0</accession>
<dbReference type="InterPro" id="IPR027417">
    <property type="entry name" value="P-loop_NTPase"/>
</dbReference>
<dbReference type="HOGENOM" id="CLU_102056_1_0_2"/>
<dbReference type="Proteomes" id="UP000002071">
    <property type="component" value="Chromosome"/>
</dbReference>
<reference evidence="1 2" key="1">
    <citation type="journal article" date="2009" name="Stand. Genomic Sci.">
        <title>Complete genome sequence of Halorhabdus utahensis type strain (AX-2).</title>
        <authorList>
            <person name="Anderson I."/>
            <person name="Tindall B.J."/>
            <person name="Pomrenke H."/>
            <person name="Goker M."/>
            <person name="Lapidus A."/>
            <person name="Nolan M."/>
            <person name="Copeland A."/>
            <person name="Glavina Del Rio T."/>
            <person name="Chen F."/>
            <person name="Tice H."/>
            <person name="Cheng J.F."/>
            <person name="Lucas S."/>
            <person name="Chertkov O."/>
            <person name="Bruce D."/>
            <person name="Brettin T."/>
            <person name="Detter J.C."/>
            <person name="Han C."/>
            <person name="Goodwin L."/>
            <person name="Land M."/>
            <person name="Hauser L."/>
            <person name="Chang Y.J."/>
            <person name="Jeffries C.D."/>
            <person name="Pitluck S."/>
            <person name="Pati A."/>
            <person name="Mavromatis K."/>
            <person name="Ivanova N."/>
            <person name="Ovchinnikova G."/>
            <person name="Chen A."/>
            <person name="Palaniappan K."/>
            <person name="Chain P."/>
            <person name="Rohde M."/>
            <person name="Bristow J."/>
            <person name="Eisen J.A."/>
            <person name="Markowitz V."/>
            <person name="Hugenholtz P."/>
            <person name="Kyrpides N.C."/>
            <person name="Klenk H.P."/>
        </authorList>
    </citation>
    <scope>NUCLEOTIDE SEQUENCE [LARGE SCALE GENOMIC DNA]</scope>
    <source>
        <strain evidence="2">DSM 12940 / JCM 11049 / AX-2</strain>
    </source>
</reference>